<dbReference type="SUPFAM" id="SSF53383">
    <property type="entry name" value="PLP-dependent transferases"/>
    <property type="match status" value="1"/>
</dbReference>
<evidence type="ECO:0000313" key="4">
    <source>
        <dbReference type="Proteomes" id="UP000464378"/>
    </source>
</evidence>
<name>A0A6C2YRG1_9BACT</name>
<sequence>MRSPGRTIASSDFFWQGTTGMTTPDWRLARQQMLLDPTIINLNTGSFGPVPRAIFDRVTELRRQLAAEPTDFYVRWVPPLLWKARCRLAEFLNVPPHRLIFRANVSSAINVVASSLRLNRPGEILLSDHEYGAMHWCWERAAQRGGLTLKTFPLDTLAESPDAILNAFEAAISHRTRLAFFSHVLSPTGLVLPVKEMVAIAKRRGVLTVIDGAHAPGMLPLDISDIGADFYGANCHKWMLAPSGSGFLAIGPGMEDRLEPLEVSWGYHYPRTDLDAPDEFGSTRRIRALEFEGTREVNPWLVTPEVIDFQSMLGWQAIRQRMHELSQISREMLVPLGLPEATPRNPAMHGALTAFRIPDATDPVKLRTAIWKHRIEIPVIERPDRRMIRVSGHFYTLPEEIQKLAEILPAAIREATP</sequence>
<keyword evidence="1" id="KW-0663">Pyridoxal phosphate</keyword>
<gene>
    <name evidence="3" type="ORF">GMBLW1_51170</name>
</gene>
<protein>
    <recommendedName>
        <fullName evidence="2">Aminotransferase class V domain-containing protein</fullName>
    </recommendedName>
</protein>
<dbReference type="Proteomes" id="UP000464378">
    <property type="component" value="Chromosome"/>
</dbReference>
<dbReference type="InterPro" id="IPR015424">
    <property type="entry name" value="PyrdxlP-dep_Trfase"/>
</dbReference>
<proteinExistence type="predicted"/>
<dbReference type="KEGG" id="tim:GMBLW1_51170"/>
<dbReference type="InParanoid" id="A0A6C2YRG1"/>
<accession>A0A6C2YRG1</accession>
<dbReference type="InterPro" id="IPR015421">
    <property type="entry name" value="PyrdxlP-dep_Trfase_major"/>
</dbReference>
<dbReference type="Pfam" id="PF00266">
    <property type="entry name" value="Aminotran_5"/>
    <property type="match status" value="1"/>
</dbReference>
<dbReference type="InterPro" id="IPR000192">
    <property type="entry name" value="Aminotrans_V_dom"/>
</dbReference>
<keyword evidence="4" id="KW-1185">Reference proteome</keyword>
<dbReference type="Gene3D" id="3.40.640.10">
    <property type="entry name" value="Type I PLP-dependent aspartate aminotransferase-like (Major domain)"/>
    <property type="match status" value="1"/>
</dbReference>
<reference evidence="3" key="1">
    <citation type="submission" date="2019-04" db="EMBL/GenBank/DDBJ databases">
        <authorList>
            <consortium name="Science for Life Laboratories"/>
        </authorList>
    </citation>
    <scope>NUCLEOTIDE SEQUENCE</scope>
    <source>
        <strain evidence="3">MBLW1</strain>
    </source>
</reference>
<feature type="domain" description="Aminotransferase class V" evidence="2">
    <location>
        <begin position="81"/>
        <end position="375"/>
    </location>
</feature>
<dbReference type="PANTHER" id="PTHR43092:SF2">
    <property type="entry name" value="HERCYNYLCYSTEINE SULFOXIDE LYASE"/>
    <property type="match status" value="1"/>
</dbReference>
<evidence type="ECO:0000313" key="3">
    <source>
        <dbReference type="EMBL" id="VIP04076.1"/>
    </source>
</evidence>
<dbReference type="InterPro" id="IPR015422">
    <property type="entry name" value="PyrdxlP-dep_Trfase_small"/>
</dbReference>
<dbReference type="Gene3D" id="3.90.1150.10">
    <property type="entry name" value="Aspartate Aminotransferase, domain 1"/>
    <property type="match status" value="1"/>
</dbReference>
<organism evidence="3">
    <name type="scientific">Tuwongella immobilis</name>
    <dbReference type="NCBI Taxonomy" id="692036"/>
    <lineage>
        <taxon>Bacteria</taxon>
        <taxon>Pseudomonadati</taxon>
        <taxon>Planctomycetota</taxon>
        <taxon>Planctomycetia</taxon>
        <taxon>Gemmatales</taxon>
        <taxon>Gemmataceae</taxon>
        <taxon>Tuwongella</taxon>
    </lineage>
</organism>
<dbReference type="AlphaFoldDB" id="A0A6C2YRG1"/>
<dbReference type="EMBL" id="LR586016">
    <property type="protein sequence ID" value="VIP04076.1"/>
    <property type="molecule type" value="Genomic_DNA"/>
</dbReference>
<dbReference type="EMBL" id="LR593887">
    <property type="protein sequence ID" value="VTS05519.1"/>
    <property type="molecule type" value="Genomic_DNA"/>
</dbReference>
<evidence type="ECO:0000256" key="1">
    <source>
        <dbReference type="ARBA" id="ARBA00022898"/>
    </source>
</evidence>
<evidence type="ECO:0000259" key="2">
    <source>
        <dbReference type="Pfam" id="PF00266"/>
    </source>
</evidence>
<dbReference type="PANTHER" id="PTHR43092">
    <property type="entry name" value="L-CYSTEINE DESULFHYDRASE"/>
    <property type="match status" value="1"/>
</dbReference>